<name>A0A413FE94_9FIRM</name>
<dbReference type="PANTHER" id="PTHR43289:SF34">
    <property type="entry name" value="SERINE_THREONINE-PROTEIN KINASE YBDM-RELATED"/>
    <property type="match status" value="1"/>
</dbReference>
<feature type="domain" description="Protein kinase" evidence="6">
    <location>
        <begin position="11"/>
        <end position="248"/>
    </location>
</feature>
<proteinExistence type="predicted"/>
<keyword evidence="4 5" id="KW-0067">ATP-binding</keyword>
<feature type="binding site" evidence="5">
    <location>
        <position position="40"/>
    </location>
    <ligand>
        <name>ATP</name>
        <dbReference type="ChEBI" id="CHEBI:30616"/>
    </ligand>
</feature>
<dbReference type="InterPro" id="IPR011009">
    <property type="entry name" value="Kinase-like_dom_sf"/>
</dbReference>
<dbReference type="GO" id="GO:0005524">
    <property type="term" value="F:ATP binding"/>
    <property type="evidence" value="ECO:0007669"/>
    <property type="project" value="UniProtKB-UniRule"/>
</dbReference>
<dbReference type="GO" id="GO:0004674">
    <property type="term" value="F:protein serine/threonine kinase activity"/>
    <property type="evidence" value="ECO:0007669"/>
    <property type="project" value="UniProtKB-KW"/>
</dbReference>
<evidence type="ECO:0000313" key="8">
    <source>
        <dbReference type="Proteomes" id="UP000283880"/>
    </source>
</evidence>
<keyword evidence="7" id="KW-0723">Serine/threonine-protein kinase</keyword>
<dbReference type="InterPro" id="IPR000719">
    <property type="entry name" value="Prot_kinase_dom"/>
</dbReference>
<evidence type="ECO:0000256" key="1">
    <source>
        <dbReference type="ARBA" id="ARBA00022679"/>
    </source>
</evidence>
<sequence>MTADTVLFGKYRLDRVIGKGRTGTVWLAVHLGLEEYRAIKQVSKAAVGYEVFHREALILKSLRHPAIPIVYDLEEDQNFLYLIQEYIKGESLYALVQSRGVMNEAEAVRYGVQICALVEFLHFAGEKPILFLDLQPKNLIICGGVVKIIDFGQAAFTGQCADESERYGTVGCAAPEQYTSDQILDTRTDVYAIGAVLSYMVSGKPGMAQGEVSGISDGLRAIIRKCMEVDREKRFRSAGELERRLEALPLAGNDHRNRTNKAIPSLVVAVVGSREGTGVTHMALALCGYLKRAGFEAVYEERNATGHIRRLAEHYGSRADDRGIYCIRGLRLKPWYGTAVELEEPEARIRVQDYGTDWKAVCAGDGTERLAVLMVAGVSLWEQEDCLRMLKALRSLWGTKGSTAAVFIVRNPGAGRFLRRGPAGLPPGTKRFAEPFFGDPFCPGAQGGEFLKELWDALAGGRTGKRSWLKRCPIGGKAFFAAKDKIRDSAESSASSEPGEGQG</sequence>
<organism evidence="7 8">
    <name type="scientific">Enterocloster asparagiformis</name>
    <dbReference type="NCBI Taxonomy" id="333367"/>
    <lineage>
        <taxon>Bacteria</taxon>
        <taxon>Bacillati</taxon>
        <taxon>Bacillota</taxon>
        <taxon>Clostridia</taxon>
        <taxon>Lachnospirales</taxon>
        <taxon>Lachnospiraceae</taxon>
        <taxon>Enterocloster</taxon>
    </lineage>
</organism>
<dbReference type="PROSITE" id="PS00107">
    <property type="entry name" value="PROTEIN_KINASE_ATP"/>
    <property type="match status" value="1"/>
</dbReference>
<keyword evidence="3 7" id="KW-0418">Kinase</keyword>
<dbReference type="RefSeq" id="WP_117777575.1">
    <property type="nucleotide sequence ID" value="NZ_QSBM01000010.1"/>
</dbReference>
<dbReference type="EMBL" id="QSBM01000010">
    <property type="protein sequence ID" value="RGX28762.1"/>
    <property type="molecule type" value="Genomic_DNA"/>
</dbReference>
<dbReference type="AlphaFoldDB" id="A0A413FE94"/>
<dbReference type="CDD" id="cd14014">
    <property type="entry name" value="STKc_PknB_like"/>
    <property type="match status" value="1"/>
</dbReference>
<reference evidence="7 8" key="1">
    <citation type="submission" date="2018-08" db="EMBL/GenBank/DDBJ databases">
        <title>A genome reference for cultivated species of the human gut microbiota.</title>
        <authorList>
            <person name="Zou Y."/>
            <person name="Xue W."/>
            <person name="Luo G."/>
        </authorList>
    </citation>
    <scope>NUCLEOTIDE SEQUENCE [LARGE SCALE GENOMIC DNA]</scope>
    <source>
        <strain evidence="7 8">AF04-15</strain>
    </source>
</reference>
<comment type="caution">
    <text evidence="7">The sequence shown here is derived from an EMBL/GenBank/DDBJ whole genome shotgun (WGS) entry which is preliminary data.</text>
</comment>
<evidence type="ECO:0000256" key="3">
    <source>
        <dbReference type="ARBA" id="ARBA00022777"/>
    </source>
</evidence>
<dbReference type="SUPFAM" id="SSF56112">
    <property type="entry name" value="Protein kinase-like (PK-like)"/>
    <property type="match status" value="1"/>
</dbReference>
<evidence type="ECO:0000256" key="4">
    <source>
        <dbReference type="ARBA" id="ARBA00022840"/>
    </source>
</evidence>
<dbReference type="Proteomes" id="UP000283880">
    <property type="component" value="Unassembled WGS sequence"/>
</dbReference>
<dbReference type="PROSITE" id="PS50011">
    <property type="entry name" value="PROTEIN_KINASE_DOM"/>
    <property type="match status" value="1"/>
</dbReference>
<evidence type="ECO:0000256" key="2">
    <source>
        <dbReference type="ARBA" id="ARBA00022741"/>
    </source>
</evidence>
<dbReference type="InterPro" id="IPR017441">
    <property type="entry name" value="Protein_kinase_ATP_BS"/>
</dbReference>
<accession>A0A413FE94</accession>
<dbReference type="Gene3D" id="1.10.510.10">
    <property type="entry name" value="Transferase(Phosphotransferase) domain 1"/>
    <property type="match status" value="1"/>
</dbReference>
<dbReference type="Pfam" id="PF00069">
    <property type="entry name" value="Pkinase"/>
    <property type="match status" value="1"/>
</dbReference>
<keyword evidence="1" id="KW-0808">Transferase</keyword>
<protein>
    <submittedName>
        <fullName evidence="7">Serine/threonine protein kinase</fullName>
    </submittedName>
</protein>
<keyword evidence="2 5" id="KW-0547">Nucleotide-binding</keyword>
<gene>
    <name evidence="7" type="ORF">DWV29_14200</name>
</gene>
<evidence type="ECO:0000313" key="7">
    <source>
        <dbReference type="EMBL" id="RGX28762.1"/>
    </source>
</evidence>
<evidence type="ECO:0000256" key="5">
    <source>
        <dbReference type="PROSITE-ProRule" id="PRU10141"/>
    </source>
</evidence>
<dbReference type="PANTHER" id="PTHR43289">
    <property type="entry name" value="MITOGEN-ACTIVATED PROTEIN KINASE KINASE KINASE 20-RELATED"/>
    <property type="match status" value="1"/>
</dbReference>
<dbReference type="OrthoDB" id="9788659at2"/>
<evidence type="ECO:0000259" key="6">
    <source>
        <dbReference type="PROSITE" id="PS50011"/>
    </source>
</evidence>